<dbReference type="KEGG" id="fmg:HYN48_08885"/>
<dbReference type="Proteomes" id="UP000244193">
    <property type="component" value="Chromosome"/>
</dbReference>
<keyword evidence="1" id="KW-0812">Transmembrane</keyword>
<name>A0A2S0RG27_9FLAO</name>
<proteinExistence type="predicted"/>
<dbReference type="AlphaFoldDB" id="A0A2S0RG27"/>
<dbReference type="EMBL" id="CP028811">
    <property type="protein sequence ID" value="AWA30188.1"/>
    <property type="molecule type" value="Genomic_DNA"/>
</dbReference>
<evidence type="ECO:0008006" key="4">
    <source>
        <dbReference type="Google" id="ProtNLM"/>
    </source>
</evidence>
<organism evidence="2 3">
    <name type="scientific">Flavobacterium magnum</name>
    <dbReference type="NCBI Taxonomy" id="2162713"/>
    <lineage>
        <taxon>Bacteria</taxon>
        <taxon>Pseudomonadati</taxon>
        <taxon>Bacteroidota</taxon>
        <taxon>Flavobacteriia</taxon>
        <taxon>Flavobacteriales</taxon>
        <taxon>Flavobacteriaceae</taxon>
        <taxon>Flavobacterium</taxon>
    </lineage>
</organism>
<dbReference type="InterPro" id="IPR022134">
    <property type="entry name" value="DUF3667"/>
</dbReference>
<feature type="transmembrane region" description="Helical" evidence="1">
    <location>
        <begin position="235"/>
        <end position="258"/>
    </location>
</feature>
<reference evidence="2 3" key="1">
    <citation type="submission" date="2018-04" db="EMBL/GenBank/DDBJ databases">
        <title>Genome sequencing of Flavobacterium sp. HYN0048.</title>
        <authorList>
            <person name="Yi H."/>
            <person name="Baek C."/>
        </authorList>
    </citation>
    <scope>NUCLEOTIDE SEQUENCE [LARGE SCALE GENOMIC DNA]</scope>
    <source>
        <strain evidence="2 3">HYN0048</strain>
    </source>
</reference>
<dbReference type="OrthoDB" id="7446256at2"/>
<dbReference type="RefSeq" id="WP_108370794.1">
    <property type="nucleotide sequence ID" value="NZ_CP028811.1"/>
</dbReference>
<keyword evidence="3" id="KW-1185">Reference proteome</keyword>
<feature type="transmembrane region" description="Helical" evidence="1">
    <location>
        <begin position="162"/>
        <end position="182"/>
    </location>
</feature>
<feature type="transmembrane region" description="Helical" evidence="1">
    <location>
        <begin position="133"/>
        <end position="150"/>
    </location>
</feature>
<gene>
    <name evidence="2" type="ORF">HYN48_08885</name>
</gene>
<feature type="transmembrane region" description="Helical" evidence="1">
    <location>
        <begin position="194"/>
        <end position="215"/>
    </location>
</feature>
<evidence type="ECO:0000256" key="1">
    <source>
        <dbReference type="SAM" id="Phobius"/>
    </source>
</evidence>
<accession>A0A2S0RG27</accession>
<keyword evidence="1" id="KW-1133">Transmembrane helix</keyword>
<evidence type="ECO:0000313" key="2">
    <source>
        <dbReference type="EMBL" id="AWA30188.1"/>
    </source>
</evidence>
<sequence length="269" mass="30436">MTGKNCLNCDKVLTDKFCAGCGQKADTHRISFQHFIFHDLLHGTFHIDKGMLFTARQALTRPGKAALDYISGKRIRYYNVFYLVLITLGLLLFVRHFYSELLISRIGEAVPDPAHQTEANKALDQIYTQRSKILIFLFVPLSALNSFIVFRRRRLNLSEHAIIAGMVLLGMLLISMVGHLIYYINLVIPFSEGFATAVDISVVVLTMMYVAYAYINAFRADYSGFAMGCRIALMYLFMCVEVVLLLAFLIGLVSHWTYQGTFNLNPMGS</sequence>
<protein>
    <recommendedName>
        <fullName evidence="4">DUF3667 domain-containing protein</fullName>
    </recommendedName>
</protein>
<keyword evidence="1" id="KW-0472">Membrane</keyword>
<feature type="transmembrane region" description="Helical" evidence="1">
    <location>
        <begin position="80"/>
        <end position="98"/>
    </location>
</feature>
<dbReference type="Pfam" id="PF12412">
    <property type="entry name" value="DUF3667"/>
    <property type="match status" value="1"/>
</dbReference>
<evidence type="ECO:0000313" key="3">
    <source>
        <dbReference type="Proteomes" id="UP000244193"/>
    </source>
</evidence>